<evidence type="ECO:0000313" key="1">
    <source>
        <dbReference type="Proteomes" id="UP000887565"/>
    </source>
</evidence>
<dbReference type="Proteomes" id="UP000887565">
    <property type="component" value="Unplaced"/>
</dbReference>
<sequence>MHISSPDGCDPDFKNIHMHQYTESCERLIVNRLSSEVPNFTFISFISDVKKSSTSSGLSNMQSRKLL</sequence>
<organism evidence="1 2">
    <name type="scientific">Romanomermis culicivorax</name>
    <name type="common">Nematode worm</name>
    <dbReference type="NCBI Taxonomy" id="13658"/>
    <lineage>
        <taxon>Eukaryota</taxon>
        <taxon>Metazoa</taxon>
        <taxon>Ecdysozoa</taxon>
        <taxon>Nematoda</taxon>
        <taxon>Enoplea</taxon>
        <taxon>Dorylaimia</taxon>
        <taxon>Mermithida</taxon>
        <taxon>Mermithoidea</taxon>
        <taxon>Mermithidae</taxon>
        <taxon>Romanomermis</taxon>
    </lineage>
</organism>
<reference evidence="2" key="1">
    <citation type="submission" date="2022-11" db="UniProtKB">
        <authorList>
            <consortium name="WormBaseParasite"/>
        </authorList>
    </citation>
    <scope>IDENTIFICATION</scope>
</reference>
<proteinExistence type="predicted"/>
<accession>A0A915JXY7</accession>
<dbReference type="WBParaSite" id="nRc.2.0.1.t30562-RA">
    <property type="protein sequence ID" value="nRc.2.0.1.t30562-RA"/>
    <property type="gene ID" value="nRc.2.0.1.g30562"/>
</dbReference>
<evidence type="ECO:0000313" key="2">
    <source>
        <dbReference type="WBParaSite" id="nRc.2.0.1.t30562-RA"/>
    </source>
</evidence>
<dbReference type="AlphaFoldDB" id="A0A915JXY7"/>
<name>A0A915JXY7_ROMCU</name>
<keyword evidence="1" id="KW-1185">Reference proteome</keyword>
<protein>
    <submittedName>
        <fullName evidence="2">Uncharacterized protein</fullName>
    </submittedName>
</protein>